<sequence>MSTTPYDTDPYDTDEDWDENGELALSDSDERLPWLESDDDEEAATGFDTARLLLMGALALVLLAAVVGGIWFASRFGAGAEPEADGSVIAAPDGPYKTRPEDEGGKTFPGTGDTSFAVGEGQTREGQLASAPAVTPPKEAAAPTIPSTVDEEPRAAQPTGPSVQVGAFPRREDAEAGWASLIRQTEALSGVSHRVVEGQADIGRVFRLQALPGDRAASRRLCAALKADGIACFVK</sequence>
<dbReference type="OrthoDB" id="7390714at2"/>
<keyword evidence="2" id="KW-0812">Transmembrane</keyword>
<comment type="caution">
    <text evidence="4">The sequence shown here is derived from an EMBL/GenBank/DDBJ whole genome shotgun (WGS) entry which is preliminary data.</text>
</comment>
<evidence type="ECO:0000259" key="3">
    <source>
        <dbReference type="PROSITE" id="PS51724"/>
    </source>
</evidence>
<feature type="compositionally biased region" description="Acidic residues" evidence="1">
    <location>
        <begin position="9"/>
        <end position="21"/>
    </location>
</feature>
<evidence type="ECO:0000256" key="1">
    <source>
        <dbReference type="SAM" id="MobiDB-lite"/>
    </source>
</evidence>
<keyword evidence="2" id="KW-0472">Membrane</keyword>
<dbReference type="InterPro" id="IPR007730">
    <property type="entry name" value="SPOR-like_dom"/>
</dbReference>
<feature type="domain" description="SPOR" evidence="3">
    <location>
        <begin position="155"/>
        <end position="235"/>
    </location>
</feature>
<accession>A0A5S3P6B8</accession>
<proteinExistence type="predicted"/>
<feature type="transmembrane region" description="Helical" evidence="2">
    <location>
        <begin position="52"/>
        <end position="73"/>
    </location>
</feature>
<feature type="region of interest" description="Disordered" evidence="1">
    <location>
        <begin position="1"/>
        <end position="40"/>
    </location>
</feature>
<keyword evidence="5" id="KW-1185">Reference proteome</keyword>
<protein>
    <submittedName>
        <fullName evidence="4">SPOR domain-containing protein</fullName>
    </submittedName>
</protein>
<dbReference type="AlphaFoldDB" id="A0A5S3P6B8"/>
<feature type="compositionally biased region" description="Basic and acidic residues" evidence="1">
    <location>
        <begin position="96"/>
        <end position="105"/>
    </location>
</feature>
<dbReference type="EMBL" id="VCAO01000002">
    <property type="protein sequence ID" value="TMM48768.1"/>
    <property type="molecule type" value="Genomic_DNA"/>
</dbReference>
<dbReference type="RefSeq" id="WP_138616613.1">
    <property type="nucleotide sequence ID" value="NZ_VCAO01000002.1"/>
</dbReference>
<feature type="region of interest" description="Disordered" evidence="1">
    <location>
        <begin position="81"/>
        <end position="166"/>
    </location>
</feature>
<gene>
    <name evidence="4" type="ORF">FEV51_05055</name>
</gene>
<dbReference type="GO" id="GO:0042834">
    <property type="term" value="F:peptidoglycan binding"/>
    <property type="evidence" value="ECO:0007669"/>
    <property type="project" value="InterPro"/>
</dbReference>
<evidence type="ECO:0000256" key="2">
    <source>
        <dbReference type="SAM" id="Phobius"/>
    </source>
</evidence>
<organism evidence="4 5">
    <name type="scientific">Qipengyuania marisflavi</name>
    <dbReference type="NCBI Taxonomy" id="2486356"/>
    <lineage>
        <taxon>Bacteria</taxon>
        <taxon>Pseudomonadati</taxon>
        <taxon>Pseudomonadota</taxon>
        <taxon>Alphaproteobacteria</taxon>
        <taxon>Sphingomonadales</taxon>
        <taxon>Erythrobacteraceae</taxon>
        <taxon>Qipengyuania</taxon>
    </lineage>
</organism>
<dbReference type="InterPro" id="IPR036680">
    <property type="entry name" value="SPOR-like_sf"/>
</dbReference>
<dbReference type="Pfam" id="PF05036">
    <property type="entry name" value="SPOR"/>
    <property type="match status" value="1"/>
</dbReference>
<keyword evidence="2" id="KW-1133">Transmembrane helix</keyword>
<dbReference type="Proteomes" id="UP000309668">
    <property type="component" value="Unassembled WGS sequence"/>
</dbReference>
<reference evidence="4 5" key="1">
    <citation type="submission" date="2019-05" db="EMBL/GenBank/DDBJ databases">
        <title>Erythrobacter marisflavi sp. nov., isolated from isolated from water of an estuary environment.</title>
        <authorList>
            <person name="Yoon J.-H."/>
        </authorList>
    </citation>
    <scope>NUCLEOTIDE SEQUENCE [LARGE SCALE GENOMIC DNA]</scope>
    <source>
        <strain evidence="4 5">KEM-5</strain>
    </source>
</reference>
<dbReference type="PROSITE" id="PS51724">
    <property type="entry name" value="SPOR"/>
    <property type="match status" value="1"/>
</dbReference>
<name>A0A5S3P6B8_9SPHN</name>
<dbReference type="Gene3D" id="3.30.70.1070">
    <property type="entry name" value="Sporulation related repeat"/>
    <property type="match status" value="1"/>
</dbReference>
<evidence type="ECO:0000313" key="5">
    <source>
        <dbReference type="Proteomes" id="UP000309668"/>
    </source>
</evidence>
<evidence type="ECO:0000313" key="4">
    <source>
        <dbReference type="EMBL" id="TMM48768.1"/>
    </source>
</evidence>
<dbReference type="SUPFAM" id="SSF110997">
    <property type="entry name" value="Sporulation related repeat"/>
    <property type="match status" value="1"/>
</dbReference>